<name>A0A4C1YTS6_EUMVA</name>
<sequence>MISVLIPDPHSITALVPFSICIPVHASYSAPRLALNFDTITDVDKVAIATHEQAAHHMTSLAHAWPLLIRGPRTRYARMHITRGRVLCRAGL</sequence>
<keyword evidence="2" id="KW-1185">Reference proteome</keyword>
<dbReference type="EMBL" id="BGZK01001364">
    <property type="protein sequence ID" value="GBP78284.1"/>
    <property type="molecule type" value="Genomic_DNA"/>
</dbReference>
<reference evidence="1 2" key="1">
    <citation type="journal article" date="2019" name="Commun. Biol.">
        <title>The bagworm genome reveals a unique fibroin gene that provides high tensile strength.</title>
        <authorList>
            <person name="Kono N."/>
            <person name="Nakamura H."/>
            <person name="Ohtoshi R."/>
            <person name="Tomita M."/>
            <person name="Numata K."/>
            <person name="Arakawa K."/>
        </authorList>
    </citation>
    <scope>NUCLEOTIDE SEQUENCE [LARGE SCALE GENOMIC DNA]</scope>
</reference>
<proteinExistence type="predicted"/>
<dbReference type="AlphaFoldDB" id="A0A4C1YTS6"/>
<accession>A0A4C1YTS6</accession>
<organism evidence="1 2">
    <name type="scientific">Eumeta variegata</name>
    <name type="common">Bagworm moth</name>
    <name type="synonym">Eumeta japonica</name>
    <dbReference type="NCBI Taxonomy" id="151549"/>
    <lineage>
        <taxon>Eukaryota</taxon>
        <taxon>Metazoa</taxon>
        <taxon>Ecdysozoa</taxon>
        <taxon>Arthropoda</taxon>
        <taxon>Hexapoda</taxon>
        <taxon>Insecta</taxon>
        <taxon>Pterygota</taxon>
        <taxon>Neoptera</taxon>
        <taxon>Endopterygota</taxon>
        <taxon>Lepidoptera</taxon>
        <taxon>Glossata</taxon>
        <taxon>Ditrysia</taxon>
        <taxon>Tineoidea</taxon>
        <taxon>Psychidae</taxon>
        <taxon>Oiketicinae</taxon>
        <taxon>Eumeta</taxon>
    </lineage>
</organism>
<evidence type="ECO:0000313" key="1">
    <source>
        <dbReference type="EMBL" id="GBP78284.1"/>
    </source>
</evidence>
<protein>
    <submittedName>
        <fullName evidence="1">Uncharacterized protein</fullName>
    </submittedName>
</protein>
<evidence type="ECO:0000313" key="2">
    <source>
        <dbReference type="Proteomes" id="UP000299102"/>
    </source>
</evidence>
<gene>
    <name evidence="1" type="ORF">EVAR_57130_1</name>
</gene>
<comment type="caution">
    <text evidence="1">The sequence shown here is derived from an EMBL/GenBank/DDBJ whole genome shotgun (WGS) entry which is preliminary data.</text>
</comment>
<dbReference type="Proteomes" id="UP000299102">
    <property type="component" value="Unassembled WGS sequence"/>
</dbReference>